<dbReference type="GO" id="GO:0016740">
    <property type="term" value="F:transferase activity"/>
    <property type="evidence" value="ECO:0007669"/>
    <property type="project" value="UniProtKB-KW"/>
</dbReference>
<reference evidence="2 3" key="1">
    <citation type="submission" date="2018-02" db="EMBL/GenBank/DDBJ databases">
        <title>The draft genome of Phyllobacterium sp. 1N-3.</title>
        <authorList>
            <person name="Liu L."/>
            <person name="Li L."/>
            <person name="Zhang X."/>
            <person name="Wang T."/>
            <person name="Liang L."/>
        </authorList>
    </citation>
    <scope>NUCLEOTIDE SEQUENCE [LARGE SCALE GENOMIC DNA]</scope>
    <source>
        <strain evidence="2 3">1N-3</strain>
    </source>
</reference>
<protein>
    <submittedName>
        <fullName evidence="2">Glycosyltransferase family 2 protein</fullName>
    </submittedName>
</protein>
<sequence length="329" mass="37544">MSSVDILIPNYNYGRYLRACADSVLSQDIDDLRLLIIDNASTDGSVDVAREIATRDPRVELRLRRENLGPHSSFNEGIDWARSDYFLLLFADDFLVPGALRRAAAIMDREPDVAFTYGRDVAIRGNEPIPDINRQPVHVPYRLHQGRAFIKQFCRLGVFQIPGPSIVIRTSVQKRVGYYRTELPHSDDYDVWLRLALHGSIAELDCIQAGIRSHDANRSSELRARQIMHILHTAEAAECFFTHEGKDMPDSTYLRRLARRGIAERAYWSAVSHIQRREPGAMELLKLAFRLRPRTAILPPLGYLLRRPDTVRRFRALIGASNIVDVKMA</sequence>
<feature type="domain" description="Glycosyltransferase 2-like" evidence="1">
    <location>
        <begin position="6"/>
        <end position="141"/>
    </location>
</feature>
<gene>
    <name evidence="2" type="ORF">C5748_20300</name>
</gene>
<keyword evidence="2" id="KW-0808">Transferase</keyword>
<organism evidence="2 3">
    <name type="scientific">Phyllobacterium phragmitis</name>
    <dbReference type="NCBI Taxonomy" id="2670329"/>
    <lineage>
        <taxon>Bacteria</taxon>
        <taxon>Pseudomonadati</taxon>
        <taxon>Pseudomonadota</taxon>
        <taxon>Alphaproteobacteria</taxon>
        <taxon>Hyphomicrobiales</taxon>
        <taxon>Phyllobacteriaceae</taxon>
        <taxon>Phyllobacterium</taxon>
    </lineage>
</organism>
<dbReference type="EMBL" id="PVBR01000018">
    <property type="protein sequence ID" value="PRD41623.1"/>
    <property type="molecule type" value="Genomic_DNA"/>
</dbReference>
<dbReference type="Pfam" id="PF00535">
    <property type="entry name" value="Glycos_transf_2"/>
    <property type="match status" value="1"/>
</dbReference>
<proteinExistence type="predicted"/>
<evidence type="ECO:0000313" key="2">
    <source>
        <dbReference type="EMBL" id="PRD41623.1"/>
    </source>
</evidence>
<dbReference type="InterPro" id="IPR001173">
    <property type="entry name" value="Glyco_trans_2-like"/>
</dbReference>
<dbReference type="PANTHER" id="PTHR43685:SF11">
    <property type="entry name" value="GLYCOSYLTRANSFERASE TAGX-RELATED"/>
    <property type="match status" value="1"/>
</dbReference>
<dbReference type="Gene3D" id="3.90.550.10">
    <property type="entry name" value="Spore Coat Polysaccharide Biosynthesis Protein SpsA, Chain A"/>
    <property type="match status" value="1"/>
</dbReference>
<accession>A0A2S9IM70</accession>
<dbReference type="SUPFAM" id="SSF53448">
    <property type="entry name" value="Nucleotide-diphospho-sugar transferases"/>
    <property type="match status" value="1"/>
</dbReference>
<comment type="caution">
    <text evidence="2">The sequence shown here is derived from an EMBL/GenBank/DDBJ whole genome shotgun (WGS) entry which is preliminary data.</text>
</comment>
<name>A0A2S9IM70_9HYPH</name>
<dbReference type="Proteomes" id="UP000239434">
    <property type="component" value="Unassembled WGS sequence"/>
</dbReference>
<evidence type="ECO:0000259" key="1">
    <source>
        <dbReference type="Pfam" id="PF00535"/>
    </source>
</evidence>
<keyword evidence="3" id="KW-1185">Reference proteome</keyword>
<dbReference type="RefSeq" id="WP_105743761.1">
    <property type="nucleotide sequence ID" value="NZ_PVBR01000018.1"/>
</dbReference>
<dbReference type="AlphaFoldDB" id="A0A2S9IM70"/>
<dbReference type="PANTHER" id="PTHR43685">
    <property type="entry name" value="GLYCOSYLTRANSFERASE"/>
    <property type="match status" value="1"/>
</dbReference>
<evidence type="ECO:0000313" key="3">
    <source>
        <dbReference type="Proteomes" id="UP000239434"/>
    </source>
</evidence>
<dbReference type="InterPro" id="IPR050834">
    <property type="entry name" value="Glycosyltransf_2"/>
</dbReference>
<dbReference type="InterPro" id="IPR029044">
    <property type="entry name" value="Nucleotide-diphossugar_trans"/>
</dbReference>